<evidence type="ECO:0000313" key="2">
    <source>
        <dbReference type="EMBL" id="SCB51341.1"/>
    </source>
</evidence>
<dbReference type="AlphaFoldDB" id="A0A1C3XGF2"/>
<name>A0A1C3XGF2_9BRAD</name>
<dbReference type="EMBL" id="FMAE01000017">
    <property type="protein sequence ID" value="SCB51341.1"/>
    <property type="molecule type" value="Genomic_DNA"/>
</dbReference>
<feature type="transmembrane region" description="Helical" evidence="1">
    <location>
        <begin position="51"/>
        <end position="77"/>
    </location>
</feature>
<gene>
    <name evidence="2" type="ORF">GA0061099_101722</name>
</gene>
<accession>A0A1C3XGF2</accession>
<sequence>MITGLISGAASWESKIEARHERSSHLRRFLSPHERQPKSEPRARIATMRPFTVVITIVLMGIVLIICAVAVSAGVLMRGPDTSVQNQTDVSTEVVPAKANVGAATARNAYSAGSPTTEISNRLLGTWLQADSPSETEVHTLEFRSDGTFREASNGLTDIYDLGESSDFEAIGTHHWADNTTGTWAVVFASSKEIEGHAMDNETAVPTNGLLLREDVGIGSPWYFSLTLAREGTELVLKKGPSVWRYGKYQSEQ</sequence>
<keyword evidence="1" id="KW-0812">Transmembrane</keyword>
<evidence type="ECO:0000313" key="3">
    <source>
        <dbReference type="Proteomes" id="UP000183174"/>
    </source>
</evidence>
<proteinExistence type="predicted"/>
<keyword evidence="1" id="KW-0472">Membrane</keyword>
<keyword evidence="1" id="KW-1133">Transmembrane helix</keyword>
<evidence type="ECO:0000256" key="1">
    <source>
        <dbReference type="SAM" id="Phobius"/>
    </source>
</evidence>
<dbReference type="Proteomes" id="UP000183174">
    <property type="component" value="Unassembled WGS sequence"/>
</dbReference>
<reference evidence="2 3" key="1">
    <citation type="submission" date="2016-08" db="EMBL/GenBank/DDBJ databases">
        <authorList>
            <person name="Seilhamer J.J."/>
        </authorList>
    </citation>
    <scope>NUCLEOTIDE SEQUENCE [LARGE SCALE GENOMIC DNA]</scope>
    <source>
        <strain evidence="2 3">CCBAU 10071</strain>
    </source>
</reference>
<organism evidence="2 3">
    <name type="scientific">Bradyrhizobium yuanmingense</name>
    <dbReference type="NCBI Taxonomy" id="108015"/>
    <lineage>
        <taxon>Bacteria</taxon>
        <taxon>Pseudomonadati</taxon>
        <taxon>Pseudomonadota</taxon>
        <taxon>Alphaproteobacteria</taxon>
        <taxon>Hyphomicrobiales</taxon>
        <taxon>Nitrobacteraceae</taxon>
        <taxon>Bradyrhizobium</taxon>
    </lineage>
</organism>
<protein>
    <submittedName>
        <fullName evidence="2">Uncharacterized protein</fullName>
    </submittedName>
</protein>